<keyword evidence="1" id="KW-0812">Transmembrane</keyword>
<organism evidence="3 5">
    <name type="scientific">Kocuria flava</name>
    <dbReference type="NCBI Taxonomy" id="446860"/>
    <lineage>
        <taxon>Bacteria</taxon>
        <taxon>Bacillati</taxon>
        <taxon>Actinomycetota</taxon>
        <taxon>Actinomycetes</taxon>
        <taxon>Micrococcales</taxon>
        <taxon>Micrococcaceae</taxon>
        <taxon>Kocuria</taxon>
    </lineage>
</organism>
<sequence length="149" mass="15848">MNAFPHPDDDGARRPRPPHAVLVLYAVYLVASAVLFLGLDGPRVGGLQVRVWALLQDLGMPGWVSLELFESLANGAAFVPLVLVPVLLVRSGAWWVWAALGIGLSAGIEFAQFLLLDSRVPDLRDVVANGLGGALGAWLGTVCTRVRVA</sequence>
<accession>A0A0U3I8B1</accession>
<proteinExistence type="predicted"/>
<evidence type="ECO:0000313" key="6">
    <source>
        <dbReference type="Proteomes" id="UP000321155"/>
    </source>
</evidence>
<feature type="transmembrane region" description="Helical" evidence="1">
    <location>
        <begin position="94"/>
        <end position="116"/>
    </location>
</feature>
<dbReference type="AlphaFoldDB" id="A0A0U3I8B1"/>
<dbReference type="STRING" id="446860.AS188_07355"/>
<dbReference type="Proteomes" id="UP000057181">
    <property type="component" value="Chromosome"/>
</dbReference>
<dbReference type="KEGG" id="kfv:AS188_07355"/>
<feature type="transmembrane region" description="Helical" evidence="1">
    <location>
        <begin position="20"/>
        <end position="39"/>
    </location>
</feature>
<dbReference type="EMBL" id="BJZR01000011">
    <property type="protein sequence ID" value="GEO91380.1"/>
    <property type="molecule type" value="Genomic_DNA"/>
</dbReference>
<name>A0A0U3I8B1_9MICC</name>
<evidence type="ECO:0000256" key="1">
    <source>
        <dbReference type="SAM" id="Phobius"/>
    </source>
</evidence>
<evidence type="ECO:0000313" key="4">
    <source>
        <dbReference type="EMBL" id="GEO91380.1"/>
    </source>
</evidence>
<dbReference type="Pfam" id="PF04892">
    <property type="entry name" value="VanZ"/>
    <property type="match status" value="1"/>
</dbReference>
<dbReference type="OrthoDB" id="3787741at2"/>
<reference evidence="4 6" key="2">
    <citation type="submission" date="2019-07" db="EMBL/GenBank/DDBJ databases">
        <title>Whole genome shotgun sequence of Kocuria flava NBRC 107626.</title>
        <authorList>
            <person name="Hosoyama A."/>
            <person name="Uohara A."/>
            <person name="Ohji S."/>
            <person name="Ichikawa N."/>
        </authorList>
    </citation>
    <scope>NUCLEOTIDE SEQUENCE [LARGE SCALE GENOMIC DNA]</scope>
    <source>
        <strain evidence="4 6">NBRC 107626</strain>
    </source>
</reference>
<keyword evidence="1" id="KW-1133">Transmembrane helix</keyword>
<dbReference type="InterPro" id="IPR006976">
    <property type="entry name" value="VanZ-like"/>
</dbReference>
<feature type="domain" description="VanZ-like" evidence="2">
    <location>
        <begin position="69"/>
        <end position="141"/>
    </location>
</feature>
<dbReference type="RefSeq" id="WP_058858307.1">
    <property type="nucleotide sequence ID" value="NZ_BJZR01000011.1"/>
</dbReference>
<protein>
    <recommendedName>
        <fullName evidence="2">VanZ-like domain-containing protein</fullName>
    </recommendedName>
</protein>
<evidence type="ECO:0000313" key="5">
    <source>
        <dbReference type="Proteomes" id="UP000057181"/>
    </source>
</evidence>
<keyword evidence="6" id="KW-1185">Reference proteome</keyword>
<dbReference type="EMBL" id="CP013254">
    <property type="protein sequence ID" value="ALU39596.1"/>
    <property type="molecule type" value="Genomic_DNA"/>
</dbReference>
<evidence type="ECO:0000259" key="2">
    <source>
        <dbReference type="Pfam" id="PF04892"/>
    </source>
</evidence>
<keyword evidence="1" id="KW-0472">Membrane</keyword>
<feature type="transmembrane region" description="Helical" evidence="1">
    <location>
        <begin position="68"/>
        <end position="88"/>
    </location>
</feature>
<evidence type="ECO:0000313" key="3">
    <source>
        <dbReference type="EMBL" id="ALU39596.1"/>
    </source>
</evidence>
<gene>
    <name evidence="3" type="ORF">AS188_07355</name>
    <name evidence="4" type="ORF">KFL01_06860</name>
</gene>
<dbReference type="Proteomes" id="UP000321155">
    <property type="component" value="Unassembled WGS sequence"/>
</dbReference>
<reference evidence="3 5" key="1">
    <citation type="submission" date="2015-11" db="EMBL/GenBank/DDBJ databases">
        <title>Complete Genome Sequence of Kocuria flava strain HO-9041.</title>
        <authorList>
            <person name="Zhou M."/>
            <person name="Dai J."/>
        </authorList>
    </citation>
    <scope>NUCLEOTIDE SEQUENCE [LARGE SCALE GENOMIC DNA]</scope>
    <source>
        <strain evidence="3 5">HO-9041</strain>
    </source>
</reference>